<organism evidence="3 4">
    <name type="scientific">Megavirus lba</name>
    <dbReference type="NCBI Taxonomy" id="1235314"/>
    <lineage>
        <taxon>Viruses</taxon>
        <taxon>Varidnaviria</taxon>
        <taxon>Bamfordvirae</taxon>
        <taxon>Nucleocytoviricota</taxon>
        <taxon>Megaviricetes</taxon>
        <taxon>Imitervirales</taxon>
        <taxon>Mimiviridae</taxon>
        <taxon>Megamimivirinae</taxon>
        <taxon>Megavirus</taxon>
        <taxon>Megavirus chilense</taxon>
    </lineage>
</organism>
<name>L7Y208_9VIRU</name>
<gene>
    <name evidence="3" type="ORF">LBA_00192</name>
</gene>
<protein>
    <submittedName>
        <fullName evidence="3">Putative BTB/POZ domain-containing protein</fullName>
    </submittedName>
</protein>
<proteinExistence type="inferred from homology"/>
<dbReference type="InterPro" id="IPR011333">
    <property type="entry name" value="SKP1/BTB/POZ_sf"/>
</dbReference>
<dbReference type="InterPro" id="IPR003131">
    <property type="entry name" value="T1-type_BTB"/>
</dbReference>
<dbReference type="Proteomes" id="UP000236749">
    <property type="component" value="Segment"/>
</dbReference>
<dbReference type="EMBL" id="JX885207">
    <property type="protein sequence ID" value="AGD92112.1"/>
    <property type="molecule type" value="Genomic_DNA"/>
</dbReference>
<dbReference type="SUPFAM" id="SSF54695">
    <property type="entry name" value="POZ domain"/>
    <property type="match status" value="1"/>
</dbReference>
<comment type="similarity">
    <text evidence="1">Belongs to the mimivirus BTB/WD family.</text>
</comment>
<feature type="domain" description="BTB" evidence="2">
    <location>
        <begin position="80"/>
        <end position="138"/>
    </location>
</feature>
<dbReference type="Pfam" id="PF02214">
    <property type="entry name" value="BTB_2"/>
    <property type="match status" value="1"/>
</dbReference>
<evidence type="ECO:0000313" key="4">
    <source>
        <dbReference type="Proteomes" id="UP000236749"/>
    </source>
</evidence>
<evidence type="ECO:0000313" key="3">
    <source>
        <dbReference type="EMBL" id="AGD92112.1"/>
    </source>
</evidence>
<dbReference type="Gene3D" id="3.30.710.10">
    <property type="entry name" value="Potassium Channel Kv1.1, Chain A"/>
    <property type="match status" value="1"/>
</dbReference>
<evidence type="ECO:0000259" key="2">
    <source>
        <dbReference type="PROSITE" id="PS50097"/>
    </source>
</evidence>
<sequence length="461" mass="54967">MASSIITIITYNGRTQTNLDTINKCDKLVSMINNNTIHLDIDIKNAKKILNYLRGYNINHSIKYIAYDAKKLGINLESPNYVYVNIGGEIYHLEKNLLVTKLEYFEKFFEYNHSLEPDYSSIVIDRCPDIFDHVLQYIQQEKSLYFKKGPNINSSVVQELDFYMKKPVQVLPAVFDLSGFYYYEKNFNYFFREKILPFADNNDCIIFIMSPKKYYPKILFELDKLDNINENDLYSQIHTNHSYTYDLLYDKISKLMYINLSAKGFDKDQIQIGINKSICIKNNCLYSYHNIQELESYNATTNKYFYKDIYFKKQFTMDYLTPKNIFEINIDDVLKYENIRKNLITDDIFRGKYPILDFKDLDNLLSNNVYKLDIKIVTKINDTINFIEIEHKNKIIYRSDVTAYWINDFNHSTIKHVENKNLDLNFFLSQKNRNDKIIIFFNDAMCDEIKIYIKFDMINMK</sequence>
<dbReference type="PROSITE" id="PS50097">
    <property type="entry name" value="BTB"/>
    <property type="match status" value="1"/>
</dbReference>
<evidence type="ECO:0000256" key="1">
    <source>
        <dbReference type="ARBA" id="ARBA00006497"/>
    </source>
</evidence>
<dbReference type="InterPro" id="IPR000210">
    <property type="entry name" value="BTB/POZ_dom"/>
</dbReference>
<reference evidence="3 4" key="1">
    <citation type="journal article" date="2013" name="Clin. Infect. Dis.">
        <title>First isolation of Mimivirus in a patient with pneumonia.</title>
        <authorList>
            <person name="Saadi H."/>
            <person name="Pagnier I."/>
            <person name="Colson P."/>
            <person name="Cherif J.K."/>
            <person name="Beji M."/>
            <person name="Boughalmi M."/>
            <person name="Azza S."/>
            <person name="Armstrong N."/>
            <person name="Robert C."/>
            <person name="Fournous G."/>
            <person name="La Scola B."/>
            <person name="Raoult D."/>
        </authorList>
    </citation>
    <scope>NUCLEOTIDE SEQUENCE [LARGE SCALE GENOMIC DNA]</scope>
    <source>
        <strain evidence="3">LBA111</strain>
    </source>
</reference>
<accession>L7Y208</accession>
<dbReference type="GO" id="GO:0051260">
    <property type="term" value="P:protein homooligomerization"/>
    <property type="evidence" value="ECO:0007669"/>
    <property type="project" value="InterPro"/>
</dbReference>